<evidence type="ECO:0000256" key="1">
    <source>
        <dbReference type="ARBA" id="ARBA00023125"/>
    </source>
</evidence>
<dbReference type="PANTHER" id="PTHR30204:SF15">
    <property type="entry name" value="BLL5018 PROTEIN"/>
    <property type="match status" value="1"/>
</dbReference>
<dbReference type="GO" id="GO:0003677">
    <property type="term" value="F:DNA binding"/>
    <property type="evidence" value="ECO:0007669"/>
    <property type="project" value="UniProtKB-KW"/>
</dbReference>
<keyword evidence="4" id="KW-1185">Reference proteome</keyword>
<dbReference type="SUPFAM" id="SSF46955">
    <property type="entry name" value="Putative DNA-binding domain"/>
    <property type="match status" value="1"/>
</dbReference>
<dbReference type="AlphaFoldDB" id="A0A388S9L8"/>
<evidence type="ECO:0000259" key="2">
    <source>
        <dbReference type="PROSITE" id="PS50937"/>
    </source>
</evidence>
<dbReference type="CDD" id="cd04765">
    <property type="entry name" value="HTH_MlrA-like_sg2"/>
    <property type="match status" value="1"/>
</dbReference>
<dbReference type="Pfam" id="PF13411">
    <property type="entry name" value="MerR_1"/>
    <property type="match status" value="1"/>
</dbReference>
<dbReference type="RefSeq" id="WP_116269444.1">
    <property type="nucleotide sequence ID" value="NZ_BGZJ01000001.1"/>
</dbReference>
<dbReference type="Gene3D" id="1.10.1660.10">
    <property type="match status" value="1"/>
</dbReference>
<reference evidence="3 4" key="1">
    <citation type="journal article" date="2018" name="Int. J. Syst. Evol. Microbiol.">
        <title>Mesosutterella multiformis gen. nov., sp. nov., a member of the family Sutterellaceae and Sutterella megalosphaeroides sp. nov., isolated from human faeces.</title>
        <authorList>
            <person name="Sakamoto M."/>
            <person name="Ikeyama N."/>
            <person name="Kunihiro T."/>
            <person name="Iino T."/>
            <person name="Yuki M."/>
            <person name="Ohkuma M."/>
        </authorList>
    </citation>
    <scope>NUCLEOTIDE SEQUENCE [LARGE SCALE GENOMIC DNA]</scope>
    <source>
        <strain evidence="3 4">4NBBH2</strain>
    </source>
</reference>
<dbReference type="SMART" id="SM00422">
    <property type="entry name" value="HTH_MERR"/>
    <property type="match status" value="1"/>
</dbReference>
<dbReference type="GO" id="GO:0003700">
    <property type="term" value="F:DNA-binding transcription factor activity"/>
    <property type="evidence" value="ECO:0007669"/>
    <property type="project" value="InterPro"/>
</dbReference>
<name>A0A388S9L8_9BURK</name>
<accession>A0A388S9L8</accession>
<organism evidence="3 4">
    <name type="scientific">Mesosutterella multiformis</name>
    <dbReference type="NCBI Taxonomy" id="2259133"/>
    <lineage>
        <taxon>Bacteria</taxon>
        <taxon>Pseudomonadati</taxon>
        <taxon>Pseudomonadota</taxon>
        <taxon>Betaproteobacteria</taxon>
        <taxon>Burkholderiales</taxon>
        <taxon>Sutterellaceae</taxon>
        <taxon>Mesosutterella</taxon>
    </lineage>
</organism>
<dbReference type="InterPro" id="IPR009061">
    <property type="entry name" value="DNA-bd_dom_put_sf"/>
</dbReference>
<feature type="domain" description="HTH merR-type" evidence="2">
    <location>
        <begin position="17"/>
        <end position="86"/>
    </location>
</feature>
<dbReference type="PROSITE" id="PS50937">
    <property type="entry name" value="HTH_MERR_2"/>
    <property type="match status" value="1"/>
</dbReference>
<dbReference type="InterPro" id="IPR000551">
    <property type="entry name" value="MerR-type_HTH_dom"/>
</dbReference>
<dbReference type="InterPro" id="IPR047057">
    <property type="entry name" value="MerR_fam"/>
</dbReference>
<protein>
    <submittedName>
        <fullName evidence="3">Transcriptional regulator</fullName>
    </submittedName>
</protein>
<dbReference type="OrthoDB" id="9810140at2"/>
<evidence type="ECO:0000313" key="4">
    <source>
        <dbReference type="Proteomes" id="UP000266091"/>
    </source>
</evidence>
<proteinExistence type="predicted"/>
<gene>
    <name evidence="3" type="ORF">MESMUL_03110</name>
</gene>
<accession>A0A401LL83</accession>
<dbReference type="Proteomes" id="UP000266091">
    <property type="component" value="Unassembled WGS sequence"/>
</dbReference>
<evidence type="ECO:0000313" key="3">
    <source>
        <dbReference type="EMBL" id="GBO92957.1"/>
    </source>
</evidence>
<dbReference type="PANTHER" id="PTHR30204">
    <property type="entry name" value="REDOX-CYCLING DRUG-SENSING TRANSCRIPTIONAL ACTIVATOR SOXR"/>
    <property type="match status" value="1"/>
</dbReference>
<comment type="caution">
    <text evidence="3">The sequence shown here is derived from an EMBL/GenBank/DDBJ whole genome shotgun (WGS) entry which is preliminary data.</text>
</comment>
<keyword evidence="1" id="KW-0238">DNA-binding</keyword>
<dbReference type="EMBL" id="BGZJ01000001">
    <property type="protein sequence ID" value="GBO92957.1"/>
    <property type="molecule type" value="Genomic_DNA"/>
</dbReference>
<sequence length="121" mass="13754">MSEKEIGAFPPIPEKRFFTIGEAAELVGVATSVLRFWEDEFKQLSPGRHGSRRRYEKKDILTAREIRSLLYDQGYTLAGAKKHLKHRKTAVAQATEGRAAVSPNVVEELRNIRDSIKNFLL</sequence>